<dbReference type="InterPro" id="IPR052169">
    <property type="entry name" value="CW_Biosynth-Accessory"/>
</dbReference>
<dbReference type="PANTHER" id="PTHR33393:SF13">
    <property type="entry name" value="PGA BIOSYNTHESIS PROTEIN CAPA"/>
    <property type="match status" value="1"/>
</dbReference>
<feature type="domain" description="Capsule synthesis protein CapA" evidence="3">
    <location>
        <begin position="60"/>
        <end position="361"/>
    </location>
</feature>
<dbReference type="InterPro" id="IPR019079">
    <property type="entry name" value="Capsule_synth_CapA"/>
</dbReference>
<dbReference type="CDD" id="cd07381">
    <property type="entry name" value="MPP_CapA"/>
    <property type="match status" value="1"/>
</dbReference>
<dbReference type="RefSeq" id="WP_107583638.1">
    <property type="nucleotide sequence ID" value="NZ_PZJJ01000003.1"/>
</dbReference>
<dbReference type="OrthoDB" id="9810906at2"/>
<keyword evidence="2" id="KW-0812">Transmembrane</keyword>
<evidence type="ECO:0000313" key="5">
    <source>
        <dbReference type="Proteomes" id="UP000240509"/>
    </source>
</evidence>
<dbReference type="Proteomes" id="UP000240509">
    <property type="component" value="Unassembled WGS sequence"/>
</dbReference>
<feature type="transmembrane region" description="Helical" evidence="2">
    <location>
        <begin position="21"/>
        <end position="43"/>
    </location>
</feature>
<keyword evidence="2" id="KW-0472">Membrane</keyword>
<keyword evidence="5" id="KW-1185">Reference proteome</keyword>
<evidence type="ECO:0000313" key="4">
    <source>
        <dbReference type="EMBL" id="PTL40048.1"/>
    </source>
</evidence>
<gene>
    <name evidence="4" type="ORF">C6Y45_03520</name>
</gene>
<evidence type="ECO:0000259" key="3">
    <source>
        <dbReference type="SMART" id="SM00854"/>
    </source>
</evidence>
<proteinExistence type="inferred from homology"/>
<dbReference type="PANTHER" id="PTHR33393">
    <property type="entry name" value="POLYGLUTAMINE SYNTHESIS ACCESSORY PROTEIN RV0574C-RELATED"/>
    <property type="match status" value="1"/>
</dbReference>
<sequence length="448" mass="50240">MEREFTFQERMKLMQIKHKKTALRDSLIVLGVLAIPFFAHSMFTPGEEPEETRPDNVEYRISMVGDIMTGRHVREAAEQSGEPIDRVFDYVTPYFEESDHTTGNFESPVINDDIPEIEEQIDDAELHNKGIHFYAHPDSLGAIERAGFDSISAANNHALDYGDLSLQQTLEYGAETNLELLGIGDALGIDPYPDRRALLPEGSEEAPEIPDPVENFDGSEREALDASRVHTFENEDGLRFGIIGFTDVFVQGFSASDYVGGVFTSDVHLPELRQRLLDAKAPVEDGGLGVDVVMVQTHWGEEYQVGYSDRQEELAQYMTNYGADIIIGHHSHVLEPITVREGRDGHRALVINSLGNFVFDQGWSRTKESTMAQLDFLDDGSKEVSFVPMAVLDTMPRETSGILKPYRDFRIFQTLRKDLDNDYWTVEDGRLKIDLDAAGILEGVGDTT</sequence>
<comment type="similarity">
    <text evidence="1">Belongs to the CapA family.</text>
</comment>
<dbReference type="Gene3D" id="3.60.21.10">
    <property type="match status" value="1"/>
</dbReference>
<evidence type="ECO:0000256" key="2">
    <source>
        <dbReference type="SAM" id="Phobius"/>
    </source>
</evidence>
<dbReference type="SUPFAM" id="SSF56300">
    <property type="entry name" value="Metallo-dependent phosphatases"/>
    <property type="match status" value="1"/>
</dbReference>
<dbReference type="SMART" id="SM00854">
    <property type="entry name" value="PGA_cap"/>
    <property type="match status" value="1"/>
</dbReference>
<comment type="caution">
    <text evidence="4">The sequence shown here is derived from an EMBL/GenBank/DDBJ whole genome shotgun (WGS) entry which is preliminary data.</text>
</comment>
<reference evidence="4 5" key="1">
    <citation type="submission" date="2018-03" db="EMBL/GenBank/DDBJ databases">
        <title>Alkalicoccus saliphilus sp. nov., isolated from a mineral pool.</title>
        <authorList>
            <person name="Zhao B."/>
        </authorList>
    </citation>
    <scope>NUCLEOTIDE SEQUENCE [LARGE SCALE GENOMIC DNA]</scope>
    <source>
        <strain evidence="4 5">6AG</strain>
    </source>
</reference>
<dbReference type="EMBL" id="PZJJ01000003">
    <property type="protein sequence ID" value="PTL40048.1"/>
    <property type="molecule type" value="Genomic_DNA"/>
</dbReference>
<name>A0A2T4U9G7_9BACI</name>
<evidence type="ECO:0000256" key="1">
    <source>
        <dbReference type="ARBA" id="ARBA00005662"/>
    </source>
</evidence>
<dbReference type="InterPro" id="IPR029052">
    <property type="entry name" value="Metallo-depent_PP-like"/>
</dbReference>
<protein>
    <recommendedName>
        <fullName evidence="3">Capsule synthesis protein CapA domain-containing protein</fullName>
    </recommendedName>
</protein>
<dbReference type="Pfam" id="PF09587">
    <property type="entry name" value="PGA_cap"/>
    <property type="match status" value="2"/>
</dbReference>
<dbReference type="AlphaFoldDB" id="A0A2T4U9G7"/>
<keyword evidence="2" id="KW-1133">Transmembrane helix</keyword>
<accession>A0A2T4U9G7</accession>
<organism evidence="4 5">
    <name type="scientific">Alkalicoccus saliphilus</name>
    <dbReference type="NCBI Taxonomy" id="200989"/>
    <lineage>
        <taxon>Bacteria</taxon>
        <taxon>Bacillati</taxon>
        <taxon>Bacillota</taxon>
        <taxon>Bacilli</taxon>
        <taxon>Bacillales</taxon>
        <taxon>Bacillaceae</taxon>
        <taxon>Alkalicoccus</taxon>
    </lineage>
</organism>